<evidence type="ECO:0008006" key="6">
    <source>
        <dbReference type="Google" id="ProtNLM"/>
    </source>
</evidence>
<dbReference type="GeneID" id="20237952"/>
<feature type="compositionally biased region" description="Polar residues" evidence="1">
    <location>
        <begin position="359"/>
        <end position="376"/>
    </location>
</feature>
<evidence type="ECO:0000313" key="5">
    <source>
        <dbReference type="Proteomes" id="UP000030746"/>
    </source>
</evidence>
<feature type="transmembrane region" description="Helical" evidence="2">
    <location>
        <begin position="397"/>
        <end position="419"/>
    </location>
</feature>
<reference evidence="4 5" key="1">
    <citation type="journal article" date="2013" name="Nature">
        <title>Insights into bilaterian evolution from three spiralian genomes.</title>
        <authorList>
            <person name="Simakov O."/>
            <person name="Marletaz F."/>
            <person name="Cho S.J."/>
            <person name="Edsinger-Gonzales E."/>
            <person name="Havlak P."/>
            <person name="Hellsten U."/>
            <person name="Kuo D.H."/>
            <person name="Larsson T."/>
            <person name="Lv J."/>
            <person name="Arendt D."/>
            <person name="Savage R."/>
            <person name="Osoegawa K."/>
            <person name="de Jong P."/>
            <person name="Grimwood J."/>
            <person name="Chapman J.A."/>
            <person name="Shapiro H."/>
            <person name="Aerts A."/>
            <person name="Otillar R.P."/>
            <person name="Terry A.Y."/>
            <person name="Boore J.L."/>
            <person name="Grigoriev I.V."/>
            <person name="Lindberg D.R."/>
            <person name="Seaver E.C."/>
            <person name="Weisblat D.A."/>
            <person name="Putnam N.H."/>
            <person name="Rokhsar D.S."/>
        </authorList>
    </citation>
    <scope>NUCLEOTIDE SEQUENCE [LARGE SCALE GENOMIC DNA]</scope>
</reference>
<evidence type="ECO:0000256" key="3">
    <source>
        <dbReference type="SAM" id="SignalP"/>
    </source>
</evidence>
<dbReference type="HOGENOM" id="CLU_598917_0_0_1"/>
<feature type="signal peptide" evidence="3">
    <location>
        <begin position="1"/>
        <end position="22"/>
    </location>
</feature>
<sequence length="457" mass="50119">MVCTSVFLDTYLGGLLLDTCSGDDDCPVPATCRPNGCKGFNCLCPPLTIVDETLNFCQNASKIGSRCKNDTRCLSKMAICESNFCRCADFFRTTGTLQCSFRDERLIGENCSRSSECADAKSVCLGGSCVCAPGFREKTEDEYWTDPLSRIQCVSANFSSDYCGQERLVLPLEITPSAPGVTDIAVDITNADSEINHSEINIEASDAYFDNTFDILREDTVMPSDDLLPSVAFQTLSITLDILLPSEVQSDNVSDLDNLLITNSEIPRDPFTEIESDVIDGFTSNEPPEIEVTESSLFETMMVTSSFDSMFYYEDGVSRDTVKTDEVFEHTESDVIAPTETFTDSPSNLVDEFTRIDADTTSPSDLGKDTTGNNNTDGDKKQSRNSNVAITNEDVKIIISLLGSGVGILVVLTIIVVLFKLCRTGTTMSNTVSPEPQDTSSVLKSVNRQRTLFKDRW</sequence>
<keyword evidence="5" id="KW-1185">Reference proteome</keyword>
<protein>
    <recommendedName>
        <fullName evidence="6">EB domain-containing protein</fullName>
    </recommendedName>
</protein>
<dbReference type="EMBL" id="KB201262">
    <property type="protein sequence ID" value="ESO98282.1"/>
    <property type="molecule type" value="Genomic_DNA"/>
</dbReference>
<evidence type="ECO:0000313" key="4">
    <source>
        <dbReference type="EMBL" id="ESO98282.1"/>
    </source>
</evidence>
<dbReference type="RefSeq" id="XP_009050986.1">
    <property type="nucleotide sequence ID" value="XM_009052738.1"/>
</dbReference>
<dbReference type="CTD" id="20237952"/>
<keyword evidence="2" id="KW-1133">Transmembrane helix</keyword>
<organism evidence="4 5">
    <name type="scientific">Lottia gigantea</name>
    <name type="common">Giant owl limpet</name>
    <dbReference type="NCBI Taxonomy" id="225164"/>
    <lineage>
        <taxon>Eukaryota</taxon>
        <taxon>Metazoa</taxon>
        <taxon>Spiralia</taxon>
        <taxon>Lophotrochozoa</taxon>
        <taxon>Mollusca</taxon>
        <taxon>Gastropoda</taxon>
        <taxon>Patellogastropoda</taxon>
        <taxon>Lottioidea</taxon>
        <taxon>Lottiidae</taxon>
        <taxon>Lottia</taxon>
    </lineage>
</organism>
<gene>
    <name evidence="4" type="ORF">LOTGIDRAFT_159078</name>
</gene>
<evidence type="ECO:0000256" key="1">
    <source>
        <dbReference type="SAM" id="MobiDB-lite"/>
    </source>
</evidence>
<keyword evidence="2" id="KW-0472">Membrane</keyword>
<accession>V4AMA5</accession>
<dbReference type="KEGG" id="lgi:LOTGIDRAFT_159078"/>
<proteinExistence type="predicted"/>
<feature type="region of interest" description="Disordered" evidence="1">
    <location>
        <begin position="358"/>
        <end position="385"/>
    </location>
</feature>
<dbReference type="OrthoDB" id="6129273at2759"/>
<name>V4AMA5_LOTGI</name>
<keyword evidence="2" id="KW-0812">Transmembrane</keyword>
<dbReference type="Proteomes" id="UP000030746">
    <property type="component" value="Unassembled WGS sequence"/>
</dbReference>
<dbReference type="AlphaFoldDB" id="V4AMA5"/>
<feature type="chain" id="PRO_5004717318" description="EB domain-containing protein" evidence="3">
    <location>
        <begin position="23"/>
        <end position="457"/>
    </location>
</feature>
<evidence type="ECO:0000256" key="2">
    <source>
        <dbReference type="SAM" id="Phobius"/>
    </source>
</evidence>
<keyword evidence="3" id="KW-0732">Signal</keyword>